<dbReference type="PANTHER" id="PTHR43105:SF9">
    <property type="entry name" value="NADPH-FE(3+) OXIDOREDUCTASE SUBUNIT ALPHA"/>
    <property type="match status" value="1"/>
</dbReference>
<feature type="domain" description="4Fe-4S Mo/W bis-MGD-type" evidence="11">
    <location>
        <begin position="2"/>
        <end position="57"/>
    </location>
</feature>
<evidence type="ECO:0000313" key="13">
    <source>
        <dbReference type="Proteomes" id="UP000193391"/>
    </source>
</evidence>
<accession>A0A1Y2KVS7</accession>
<name>A0A1Y2KVS7_9PROT</name>
<dbReference type="Pfam" id="PF04324">
    <property type="entry name" value="Fer2_BFD"/>
    <property type="match status" value="1"/>
</dbReference>
<dbReference type="AlphaFoldDB" id="A0A1Y2KVS7"/>
<comment type="caution">
    <text evidence="12">The sequence shown here is derived from an EMBL/GenBank/DDBJ whole genome shotgun (WGS) entry which is preliminary data.</text>
</comment>
<keyword evidence="13" id="KW-1185">Reference proteome</keyword>
<protein>
    <submittedName>
        <fullName evidence="12">Nitrate reductase</fullName>
    </submittedName>
</protein>
<dbReference type="SMART" id="SM00926">
    <property type="entry name" value="Molybdop_Fe4S4"/>
    <property type="match status" value="1"/>
</dbReference>
<dbReference type="SUPFAM" id="SSF53706">
    <property type="entry name" value="Formate dehydrogenase/DMSO reductase, domains 1-3"/>
    <property type="match status" value="1"/>
</dbReference>
<evidence type="ECO:0000256" key="9">
    <source>
        <dbReference type="ARBA" id="ARBA00023014"/>
    </source>
</evidence>
<dbReference type="InterPro" id="IPR041854">
    <property type="entry name" value="BFD-like_2Fe2S-bd_dom_sf"/>
</dbReference>
<dbReference type="GO" id="GO:0043546">
    <property type="term" value="F:molybdopterin cofactor binding"/>
    <property type="evidence" value="ECO:0007669"/>
    <property type="project" value="InterPro"/>
</dbReference>
<evidence type="ECO:0000313" key="12">
    <source>
        <dbReference type="EMBL" id="OSQ35576.1"/>
    </source>
</evidence>
<evidence type="ECO:0000256" key="3">
    <source>
        <dbReference type="ARBA" id="ARBA00008747"/>
    </source>
</evidence>
<dbReference type="InterPro" id="IPR006656">
    <property type="entry name" value="Mopterin_OxRdtase"/>
</dbReference>
<evidence type="ECO:0000256" key="7">
    <source>
        <dbReference type="ARBA" id="ARBA00023002"/>
    </source>
</evidence>
<dbReference type="Pfam" id="PF00384">
    <property type="entry name" value="Molybdopterin"/>
    <property type="match status" value="1"/>
</dbReference>
<dbReference type="Pfam" id="PF01568">
    <property type="entry name" value="Molydop_binding"/>
    <property type="match status" value="1"/>
</dbReference>
<dbReference type="CDD" id="cd02791">
    <property type="entry name" value="MopB_CT_Nitrate-R-NapA-like"/>
    <property type="match status" value="1"/>
</dbReference>
<keyword evidence="7" id="KW-0560">Oxidoreductase</keyword>
<evidence type="ECO:0000259" key="11">
    <source>
        <dbReference type="PROSITE" id="PS51669"/>
    </source>
</evidence>
<sequence length="914" mass="98882">MHNDIKTTCPYCGVGCGIIVSPSRDGQVVGGDPDHPANRGRLCSKGAALIDSITAESRDDFRLETPLIDGTPADWPTAIAQTAHRLADTIARHGPRSVAFYVSGQLLTEDYYVANKLLKGFIGSPHIDTNSRLCMASTVVGHKRAFGSDIVPGCYEDLEIADLVILTGSNLAWCHPVLFQRLRAARQKNGTKIIVIDPRKTASCDIADLHLPLAPGSDVALFNGLLAWLADQAKLDHTFLTRHVSGTEDALASAHADCPDIATTAQKCGLSRGDVEQFFNLFADHARTVTVFSQGVNQSSSGSDKVNAIINVHLATGRVGLPGSSPFSVTGQPNAMGGREVGGLANQLAAHMDPNNPFDVDRLARFWNAPNLQQGEGYKAVDLFDAVATGEIKAIWVMATNPVVSLPDTSKVRAALANCPLVIVSDVVNNNDTLKYAHIKLPASAWGEKSGTVTNSERRISRQRPFRQGPALARPDWWIMAEIAKKMGFDHGFEWQDVAEIFAEHAALSEFENDGLRAFDIGEWAQTGKSLKPRYDAMAPFQWPASRHYQPKTGAKRLFGDGLFATSNRRARMVSLRYIAPRSNTSPDYPLIANSGRYRDQWHTMTRTGTVARLCAHRPEPLLEMHPDDARNCDLGDGDIARITSHQGTALMRVSLSPSQAVGQIFVPMHWNDSFSSASSIGQLVAPHVDPLSGQPESKHIAVSVSRFNACWQAVLLTNDVVDLQDVPYWVRTTGQGCNIIELAGETPIAFSTLLPDFARQNQPGIDDTNGINGTNGTNAINDIDLLEYNDIRRATHRYASIRHGKLGGALFVGPTRQTLGRDWISSLFGQNTLPTPDRMALLAGHLPDASAANDKLICSCFSVGLAKITNAICTQNAVTTDDIGRLLEAGTGCGSCLPELQDIIDTTAVKAAE</sequence>
<dbReference type="GO" id="GO:1990204">
    <property type="term" value="C:oxidoreductase complex"/>
    <property type="evidence" value="ECO:0007669"/>
    <property type="project" value="UniProtKB-ARBA"/>
</dbReference>
<dbReference type="InterPro" id="IPR041957">
    <property type="entry name" value="CT_Nitrate-R-NapA-like"/>
</dbReference>
<comment type="cofactor">
    <cofactor evidence="2">
        <name>[4Fe-4S] cluster</name>
        <dbReference type="ChEBI" id="CHEBI:49883"/>
    </cofactor>
</comment>
<dbReference type="GO" id="GO:0016020">
    <property type="term" value="C:membrane"/>
    <property type="evidence" value="ECO:0007669"/>
    <property type="project" value="TreeGrafter"/>
</dbReference>
<dbReference type="GO" id="GO:0045333">
    <property type="term" value="P:cellular respiration"/>
    <property type="evidence" value="ECO:0007669"/>
    <property type="project" value="UniProtKB-ARBA"/>
</dbReference>
<dbReference type="PROSITE" id="PS00551">
    <property type="entry name" value="MOLYBDOPTERIN_PROK_1"/>
    <property type="match status" value="1"/>
</dbReference>
<dbReference type="InterPro" id="IPR007419">
    <property type="entry name" value="BFD-like_2Fe2S-bd_dom"/>
</dbReference>
<comment type="similarity">
    <text evidence="3">Belongs to the prokaryotic molybdopterin-containing oxidoreductase family. NasA/NapA/NarB subfamily.</text>
</comment>
<evidence type="ECO:0000256" key="8">
    <source>
        <dbReference type="ARBA" id="ARBA00023004"/>
    </source>
</evidence>
<dbReference type="CDD" id="cd02754">
    <property type="entry name" value="MopB_Nitrate-R-NapA-like"/>
    <property type="match status" value="1"/>
</dbReference>
<keyword evidence="5" id="KW-0500">Molybdenum</keyword>
<dbReference type="GO" id="GO:0042128">
    <property type="term" value="P:nitrate assimilation"/>
    <property type="evidence" value="ECO:0007669"/>
    <property type="project" value="UniProtKB-KW"/>
</dbReference>
<evidence type="ECO:0000256" key="1">
    <source>
        <dbReference type="ARBA" id="ARBA00001942"/>
    </source>
</evidence>
<dbReference type="InterPro" id="IPR009010">
    <property type="entry name" value="Asp_de-COase-like_dom_sf"/>
</dbReference>
<dbReference type="Gene3D" id="3.40.228.10">
    <property type="entry name" value="Dimethylsulfoxide Reductase, domain 2"/>
    <property type="match status" value="1"/>
</dbReference>
<dbReference type="GO" id="GO:0051539">
    <property type="term" value="F:4 iron, 4 sulfur cluster binding"/>
    <property type="evidence" value="ECO:0007669"/>
    <property type="project" value="UniProtKB-KW"/>
</dbReference>
<dbReference type="InterPro" id="IPR050123">
    <property type="entry name" value="Prok_molybdopt-oxidoreductase"/>
</dbReference>
<dbReference type="EMBL" id="JFKA01000017">
    <property type="protein sequence ID" value="OSQ35576.1"/>
    <property type="molecule type" value="Genomic_DNA"/>
</dbReference>
<dbReference type="InterPro" id="IPR006657">
    <property type="entry name" value="MoPterin_dinucl-bd_dom"/>
</dbReference>
<comment type="cofactor">
    <cofactor evidence="1">
        <name>Mo-bis(molybdopterin guanine dinucleotide)</name>
        <dbReference type="ChEBI" id="CHEBI:60539"/>
    </cofactor>
</comment>
<dbReference type="GO" id="GO:0016491">
    <property type="term" value="F:oxidoreductase activity"/>
    <property type="evidence" value="ECO:0007669"/>
    <property type="project" value="UniProtKB-KW"/>
</dbReference>
<dbReference type="Gene3D" id="2.20.25.90">
    <property type="entry name" value="ADC-like domains"/>
    <property type="match status" value="1"/>
</dbReference>
<proteinExistence type="inferred from homology"/>
<dbReference type="PROSITE" id="PS51669">
    <property type="entry name" value="4FE4S_MOW_BIS_MGD"/>
    <property type="match status" value="1"/>
</dbReference>
<dbReference type="STRING" id="1293891.TMES_20875"/>
<keyword evidence="8" id="KW-0408">Iron</keyword>
<evidence type="ECO:0000256" key="4">
    <source>
        <dbReference type="ARBA" id="ARBA00022485"/>
    </source>
</evidence>
<dbReference type="Gene3D" id="1.10.10.1100">
    <property type="entry name" value="BFD-like [2Fe-2S]-binding domain"/>
    <property type="match status" value="1"/>
</dbReference>
<evidence type="ECO:0000256" key="10">
    <source>
        <dbReference type="ARBA" id="ARBA00023063"/>
    </source>
</evidence>
<keyword evidence="10" id="KW-0534">Nitrate assimilation</keyword>
<dbReference type="Gene3D" id="2.40.40.20">
    <property type="match status" value="1"/>
</dbReference>
<keyword evidence="4" id="KW-0004">4Fe-4S</keyword>
<dbReference type="RefSeq" id="WP_085586243.1">
    <property type="nucleotide sequence ID" value="NZ_JFKA01000017.1"/>
</dbReference>
<keyword evidence="9" id="KW-0411">Iron-sulfur</keyword>
<evidence type="ECO:0000256" key="6">
    <source>
        <dbReference type="ARBA" id="ARBA00022723"/>
    </source>
</evidence>
<evidence type="ECO:0000256" key="2">
    <source>
        <dbReference type="ARBA" id="ARBA00001966"/>
    </source>
</evidence>
<reference evidence="12 13" key="1">
    <citation type="submission" date="2014-03" db="EMBL/GenBank/DDBJ databases">
        <title>The draft genome sequence of Thalassospira mesophila JCM 18969.</title>
        <authorList>
            <person name="Lai Q."/>
            <person name="Shao Z."/>
        </authorList>
    </citation>
    <scope>NUCLEOTIDE SEQUENCE [LARGE SCALE GENOMIC DNA]</scope>
    <source>
        <strain evidence="12 13">JCM 18969</strain>
    </source>
</reference>
<dbReference type="PANTHER" id="PTHR43105">
    <property type="entry name" value="RESPIRATORY NITRATE REDUCTASE"/>
    <property type="match status" value="1"/>
</dbReference>
<keyword evidence="6" id="KW-0479">Metal-binding</keyword>
<dbReference type="InterPro" id="IPR006963">
    <property type="entry name" value="Mopterin_OxRdtase_4Fe-4S_dom"/>
</dbReference>
<organism evidence="12 13">
    <name type="scientific">Thalassospira mesophila</name>
    <dbReference type="NCBI Taxonomy" id="1293891"/>
    <lineage>
        <taxon>Bacteria</taxon>
        <taxon>Pseudomonadati</taxon>
        <taxon>Pseudomonadota</taxon>
        <taxon>Alphaproteobacteria</taxon>
        <taxon>Rhodospirillales</taxon>
        <taxon>Thalassospiraceae</taxon>
        <taxon>Thalassospira</taxon>
    </lineage>
</organism>
<dbReference type="Pfam" id="PF04879">
    <property type="entry name" value="Molybdop_Fe4S4"/>
    <property type="match status" value="1"/>
</dbReference>
<dbReference type="OrthoDB" id="9803192at2"/>
<dbReference type="SUPFAM" id="SSF50692">
    <property type="entry name" value="ADC-like"/>
    <property type="match status" value="1"/>
</dbReference>
<dbReference type="InterPro" id="IPR027467">
    <property type="entry name" value="MopterinOxRdtase_cofactor_BS"/>
</dbReference>
<gene>
    <name evidence="12" type="ORF">TMES_20875</name>
</gene>
<dbReference type="GO" id="GO:0046872">
    <property type="term" value="F:metal ion binding"/>
    <property type="evidence" value="ECO:0007669"/>
    <property type="project" value="UniProtKB-KW"/>
</dbReference>
<dbReference type="Proteomes" id="UP000193391">
    <property type="component" value="Unassembled WGS sequence"/>
</dbReference>
<dbReference type="Gene3D" id="3.40.50.740">
    <property type="match status" value="1"/>
</dbReference>
<evidence type="ECO:0000256" key="5">
    <source>
        <dbReference type="ARBA" id="ARBA00022505"/>
    </source>
</evidence>